<evidence type="ECO:0000313" key="3">
    <source>
        <dbReference type="Proteomes" id="UP000292554"/>
    </source>
</evidence>
<evidence type="ECO:0000256" key="1">
    <source>
        <dbReference type="SAM" id="SignalP"/>
    </source>
</evidence>
<sequence>MKIKLIWSALLALLLIPTLTSAGELYDELEGLSKKEVMYHLFEKTSFDKYDIEDLDLLWLERDFSTQFVVKMFEKYRKNNPQIASAYQEVILWHTEIDVIPSTTTKEEFDLAAQLFHEKSALFGGTVRVIGGFLDDSEPYRKGICRWVAPNTFVMLYVVRLAREPFFGPVFPMDGGTMVSQTLH</sequence>
<accession>A0ABY2ALE5</accession>
<dbReference type="EMBL" id="SJXE01000003">
    <property type="protein sequence ID" value="TCI03744.1"/>
    <property type="molecule type" value="Genomic_DNA"/>
</dbReference>
<feature type="chain" id="PRO_5045266946" evidence="1">
    <location>
        <begin position="23"/>
        <end position="184"/>
    </location>
</feature>
<dbReference type="Proteomes" id="UP000292554">
    <property type="component" value="Unassembled WGS sequence"/>
</dbReference>
<evidence type="ECO:0000313" key="2">
    <source>
        <dbReference type="EMBL" id="TCI03744.1"/>
    </source>
</evidence>
<dbReference type="RefSeq" id="WP_131415228.1">
    <property type="nucleotide sequence ID" value="NZ_SJXE01000003.1"/>
</dbReference>
<feature type="signal peptide" evidence="1">
    <location>
        <begin position="1"/>
        <end position="22"/>
    </location>
</feature>
<organism evidence="2 3">
    <name type="scientific">Corallincola luteus</name>
    <dbReference type="NCBI Taxonomy" id="1775177"/>
    <lineage>
        <taxon>Bacteria</taxon>
        <taxon>Pseudomonadati</taxon>
        <taxon>Pseudomonadota</taxon>
        <taxon>Gammaproteobacteria</taxon>
        <taxon>Alteromonadales</taxon>
        <taxon>Psychromonadaceae</taxon>
        <taxon>Corallincola</taxon>
    </lineage>
</organism>
<gene>
    <name evidence="2" type="ORF">EZV61_09395</name>
</gene>
<proteinExistence type="predicted"/>
<protein>
    <submittedName>
        <fullName evidence="2">Uncharacterized protein</fullName>
    </submittedName>
</protein>
<comment type="caution">
    <text evidence="2">The sequence shown here is derived from an EMBL/GenBank/DDBJ whole genome shotgun (WGS) entry which is preliminary data.</text>
</comment>
<keyword evidence="1" id="KW-0732">Signal</keyword>
<keyword evidence="3" id="KW-1185">Reference proteome</keyword>
<name>A0ABY2ALE5_9GAMM</name>
<reference evidence="2 3" key="1">
    <citation type="submission" date="2019-02" db="EMBL/GenBank/DDBJ databases">
        <title>Corallincola luteus sp. nov., a marine bacterium isolated from surface sediment of Bohai Sea in China.</title>
        <authorList>
            <person name="Ren Q."/>
        </authorList>
    </citation>
    <scope>NUCLEOTIDE SEQUENCE [LARGE SCALE GENOMIC DNA]</scope>
    <source>
        <strain evidence="2 3">DASS28</strain>
    </source>
</reference>